<evidence type="ECO:0000256" key="2">
    <source>
        <dbReference type="ARBA" id="ARBA00023125"/>
    </source>
</evidence>
<dbReference type="Gene3D" id="3.40.1410.10">
    <property type="entry name" value="Chorismate lyase-like"/>
    <property type="match status" value="1"/>
</dbReference>
<dbReference type="PANTHER" id="PTHR44846">
    <property type="entry name" value="MANNOSYL-D-GLYCERATE TRANSPORT/METABOLISM SYSTEM REPRESSOR MNGR-RELATED"/>
    <property type="match status" value="1"/>
</dbReference>
<dbReference type="InterPro" id="IPR028978">
    <property type="entry name" value="Chorismate_lyase_/UTRA_dom_sf"/>
</dbReference>
<organism evidence="5 6">
    <name type="scientific">Microbacterium invictum</name>
    <dbReference type="NCBI Taxonomy" id="515415"/>
    <lineage>
        <taxon>Bacteria</taxon>
        <taxon>Bacillati</taxon>
        <taxon>Actinomycetota</taxon>
        <taxon>Actinomycetes</taxon>
        <taxon>Micrococcales</taxon>
        <taxon>Microbacteriaceae</taxon>
        <taxon>Microbacterium</taxon>
    </lineage>
</organism>
<dbReference type="SUPFAM" id="SSF46785">
    <property type="entry name" value="Winged helix' DNA-binding domain"/>
    <property type="match status" value="1"/>
</dbReference>
<dbReference type="InterPro" id="IPR000524">
    <property type="entry name" value="Tscrpt_reg_HTH_GntR"/>
</dbReference>
<dbReference type="InterPro" id="IPR050679">
    <property type="entry name" value="Bact_HTH_transcr_reg"/>
</dbReference>
<dbReference type="Gene3D" id="1.10.10.10">
    <property type="entry name" value="Winged helix-like DNA-binding domain superfamily/Winged helix DNA-binding domain"/>
    <property type="match status" value="1"/>
</dbReference>
<keyword evidence="6" id="KW-1185">Reference proteome</keyword>
<dbReference type="EMBL" id="CP139779">
    <property type="protein sequence ID" value="WQB69773.1"/>
    <property type="molecule type" value="Genomic_DNA"/>
</dbReference>
<dbReference type="PROSITE" id="PS50949">
    <property type="entry name" value="HTH_GNTR"/>
    <property type="match status" value="1"/>
</dbReference>
<reference evidence="5 6" key="1">
    <citation type="submission" date="2023-06" db="EMBL/GenBank/DDBJ databases">
        <title>Rock-solubilizing bacteria, Microbacterium invictum, promotes re-establishment of vegetation in rocky wasteland by accelerating rock bio-weathering and reshaping soil bacterial community.</title>
        <authorList>
            <person name="Liu C."/>
        </authorList>
    </citation>
    <scope>NUCLEOTIDE SEQUENCE [LARGE SCALE GENOMIC DNA]</scope>
    <source>
        <strain evidence="5 6">X-18</strain>
    </source>
</reference>
<sequence length="245" mass="26850">MPEAIAHPRAHGGSARGAQISARRVRDLLLAAIRAGRITPGSTLNEENLMQTYSASRGAVRSALSQLTSIGILERRTRVGTRLVNAGVRIGVTDFAFGERGGVSIEVLEQRLVPSTPLLRERLQLDDDDVRMVENSFTLKGETIGIRTAYFSQAVTSDPTAIRQPATMSTVMRDFFGKEPGLVYAWIGAELSDARTSRILGIDEGAPLLRRELMYLDVDDTPIQVVFDAFRADRVSFDRGPISFS</sequence>
<dbReference type="InterPro" id="IPR011663">
    <property type="entry name" value="UTRA"/>
</dbReference>
<dbReference type="InterPro" id="IPR036390">
    <property type="entry name" value="WH_DNA-bd_sf"/>
</dbReference>
<keyword evidence="3" id="KW-0804">Transcription</keyword>
<keyword evidence="1" id="KW-0805">Transcription regulation</keyword>
<name>A0ABZ0V827_9MICO</name>
<dbReference type="Pfam" id="PF00392">
    <property type="entry name" value="GntR"/>
    <property type="match status" value="1"/>
</dbReference>
<protein>
    <submittedName>
        <fullName evidence="5">GntR family transcriptional regulator</fullName>
    </submittedName>
</protein>
<dbReference type="RefSeq" id="WP_322409895.1">
    <property type="nucleotide sequence ID" value="NZ_CP139779.1"/>
</dbReference>
<evidence type="ECO:0000259" key="4">
    <source>
        <dbReference type="PROSITE" id="PS50949"/>
    </source>
</evidence>
<gene>
    <name evidence="5" type="ORF">T9R20_13885</name>
</gene>
<evidence type="ECO:0000256" key="1">
    <source>
        <dbReference type="ARBA" id="ARBA00023015"/>
    </source>
</evidence>
<accession>A0ABZ0V827</accession>
<dbReference type="SMART" id="SM00345">
    <property type="entry name" value="HTH_GNTR"/>
    <property type="match status" value="1"/>
</dbReference>
<feature type="domain" description="HTH gntR-type" evidence="4">
    <location>
        <begin position="19"/>
        <end position="86"/>
    </location>
</feature>
<evidence type="ECO:0000256" key="3">
    <source>
        <dbReference type="ARBA" id="ARBA00023163"/>
    </source>
</evidence>
<evidence type="ECO:0000313" key="5">
    <source>
        <dbReference type="EMBL" id="WQB69773.1"/>
    </source>
</evidence>
<proteinExistence type="predicted"/>
<evidence type="ECO:0000313" key="6">
    <source>
        <dbReference type="Proteomes" id="UP001324533"/>
    </source>
</evidence>
<dbReference type="SMART" id="SM00866">
    <property type="entry name" value="UTRA"/>
    <property type="match status" value="1"/>
</dbReference>
<dbReference type="InterPro" id="IPR036388">
    <property type="entry name" value="WH-like_DNA-bd_sf"/>
</dbReference>
<dbReference type="Pfam" id="PF07702">
    <property type="entry name" value="UTRA"/>
    <property type="match status" value="1"/>
</dbReference>
<dbReference type="SUPFAM" id="SSF64288">
    <property type="entry name" value="Chorismate lyase-like"/>
    <property type="match status" value="1"/>
</dbReference>
<dbReference type="PANTHER" id="PTHR44846:SF1">
    <property type="entry name" value="MANNOSYL-D-GLYCERATE TRANSPORT_METABOLISM SYSTEM REPRESSOR MNGR-RELATED"/>
    <property type="match status" value="1"/>
</dbReference>
<dbReference type="Proteomes" id="UP001324533">
    <property type="component" value="Chromosome"/>
</dbReference>
<keyword evidence="2" id="KW-0238">DNA-binding</keyword>